<proteinExistence type="predicted"/>
<dbReference type="InterPro" id="IPR036514">
    <property type="entry name" value="SGNH_hydro_sf"/>
</dbReference>
<name>A0A517YYX3_9BACT</name>
<dbReference type="EMBL" id="CP036425">
    <property type="protein sequence ID" value="QDU35416.1"/>
    <property type="molecule type" value="Genomic_DNA"/>
</dbReference>
<gene>
    <name evidence="2" type="ORF">KS4_34970</name>
</gene>
<dbReference type="KEGG" id="pcor:KS4_34970"/>
<feature type="signal peptide" evidence="1">
    <location>
        <begin position="1"/>
        <end position="27"/>
    </location>
</feature>
<dbReference type="AlphaFoldDB" id="A0A517YYX3"/>
<evidence type="ECO:0000256" key="1">
    <source>
        <dbReference type="SAM" id="SignalP"/>
    </source>
</evidence>
<organism evidence="2 3">
    <name type="scientific">Poriferisphaera corsica</name>
    <dbReference type="NCBI Taxonomy" id="2528020"/>
    <lineage>
        <taxon>Bacteria</taxon>
        <taxon>Pseudomonadati</taxon>
        <taxon>Planctomycetota</taxon>
        <taxon>Phycisphaerae</taxon>
        <taxon>Phycisphaerales</taxon>
        <taxon>Phycisphaeraceae</taxon>
        <taxon>Poriferisphaera</taxon>
    </lineage>
</organism>
<keyword evidence="3" id="KW-1185">Reference proteome</keyword>
<dbReference type="OrthoDB" id="7443339at2"/>
<evidence type="ECO:0000313" key="2">
    <source>
        <dbReference type="EMBL" id="QDU35416.1"/>
    </source>
</evidence>
<dbReference type="RefSeq" id="WP_145080737.1">
    <property type="nucleotide sequence ID" value="NZ_CP036425.1"/>
</dbReference>
<accession>A0A517YYX3</accession>
<dbReference type="Gene3D" id="3.40.50.1110">
    <property type="entry name" value="SGNH hydrolase"/>
    <property type="match status" value="1"/>
</dbReference>
<dbReference type="Proteomes" id="UP000317369">
    <property type="component" value="Chromosome"/>
</dbReference>
<evidence type="ECO:0000313" key="3">
    <source>
        <dbReference type="Proteomes" id="UP000317369"/>
    </source>
</evidence>
<sequence precursor="true">MTRRSNLILLFLSLICLVSITSQQLQAAENASSKSQPKTITLKVFWIGNSYTASGNLPQLVTNMMAEGRTKYRMDASHHWVGGKGWDHHVEETNVLSKISAGNYDYVVLQDYSYAPTHRKEKMRKYGKILADAIKDSGATPVYYNTWAKAHLPNEADEINGMYHEVALANDGILAPVGAAWQYLIDNKDKHNLTLHLVDRSHPSAQGTYLNAAIFYSVFTGKSPVGLKFRKSKGYIMGKGQYEKLKKKHPNLNNDNVDTTHANTTINILQKAAWYTIQKYQKENKIPVTAKQAELIVQ</sequence>
<dbReference type="GO" id="GO:0016788">
    <property type="term" value="F:hydrolase activity, acting on ester bonds"/>
    <property type="evidence" value="ECO:0007669"/>
    <property type="project" value="UniProtKB-ARBA"/>
</dbReference>
<keyword evidence="1" id="KW-0732">Signal</keyword>
<dbReference type="SUPFAM" id="SSF52266">
    <property type="entry name" value="SGNH hydrolase"/>
    <property type="match status" value="1"/>
</dbReference>
<feature type="chain" id="PRO_5021754369" description="SGNH/GDSL hydrolase family protein" evidence="1">
    <location>
        <begin position="28"/>
        <end position="298"/>
    </location>
</feature>
<reference evidence="2 3" key="1">
    <citation type="submission" date="2019-02" db="EMBL/GenBank/DDBJ databases">
        <title>Deep-cultivation of Planctomycetes and their phenomic and genomic characterization uncovers novel biology.</title>
        <authorList>
            <person name="Wiegand S."/>
            <person name="Jogler M."/>
            <person name="Boedeker C."/>
            <person name="Pinto D."/>
            <person name="Vollmers J."/>
            <person name="Rivas-Marin E."/>
            <person name="Kohn T."/>
            <person name="Peeters S.H."/>
            <person name="Heuer A."/>
            <person name="Rast P."/>
            <person name="Oberbeckmann S."/>
            <person name="Bunk B."/>
            <person name="Jeske O."/>
            <person name="Meyerdierks A."/>
            <person name="Storesund J.E."/>
            <person name="Kallscheuer N."/>
            <person name="Luecker S."/>
            <person name="Lage O.M."/>
            <person name="Pohl T."/>
            <person name="Merkel B.J."/>
            <person name="Hornburger P."/>
            <person name="Mueller R.-W."/>
            <person name="Bruemmer F."/>
            <person name="Labrenz M."/>
            <person name="Spormann A.M."/>
            <person name="Op den Camp H."/>
            <person name="Overmann J."/>
            <person name="Amann R."/>
            <person name="Jetten M.S.M."/>
            <person name="Mascher T."/>
            <person name="Medema M.H."/>
            <person name="Devos D.P."/>
            <person name="Kaster A.-K."/>
            <person name="Ovreas L."/>
            <person name="Rohde M."/>
            <person name="Galperin M.Y."/>
            <person name="Jogler C."/>
        </authorList>
    </citation>
    <scope>NUCLEOTIDE SEQUENCE [LARGE SCALE GENOMIC DNA]</scope>
    <source>
        <strain evidence="2 3">KS4</strain>
    </source>
</reference>
<protein>
    <recommendedName>
        <fullName evidence="4">SGNH/GDSL hydrolase family protein</fullName>
    </recommendedName>
</protein>
<evidence type="ECO:0008006" key="4">
    <source>
        <dbReference type="Google" id="ProtNLM"/>
    </source>
</evidence>